<dbReference type="InterPro" id="IPR049398">
    <property type="entry name" value="ETF-QO/FixC_UQ-bd"/>
</dbReference>
<comment type="similarity">
    <text evidence="2">Belongs to the ETF-QO/FixC family.</text>
</comment>
<comment type="cofactor">
    <cofactor evidence="1">
        <name>FAD</name>
        <dbReference type="ChEBI" id="CHEBI:57692"/>
    </cofactor>
</comment>
<dbReference type="Pfam" id="PF12831">
    <property type="entry name" value="FAD_oxidored"/>
    <property type="match status" value="1"/>
</dbReference>
<evidence type="ECO:0000259" key="7">
    <source>
        <dbReference type="Pfam" id="PF26311"/>
    </source>
</evidence>
<dbReference type="Pfam" id="PF21162">
    <property type="entry name" value="ETFQO_UQ-bd"/>
    <property type="match status" value="1"/>
</dbReference>
<reference evidence="8 9" key="1">
    <citation type="submission" date="2019-07" db="EMBL/GenBank/DDBJ databases">
        <title>Whole genome shotgun sequence of Aneurinibacillus danicus NBRC 102444.</title>
        <authorList>
            <person name="Hosoyama A."/>
            <person name="Uohara A."/>
            <person name="Ohji S."/>
            <person name="Ichikawa N."/>
        </authorList>
    </citation>
    <scope>NUCLEOTIDE SEQUENCE [LARGE SCALE GENOMIC DNA]</scope>
    <source>
        <strain evidence="8 9">NBRC 102444</strain>
    </source>
</reference>
<dbReference type="EMBL" id="BJXX01000047">
    <property type="protein sequence ID" value="GEN33545.1"/>
    <property type="molecule type" value="Genomic_DNA"/>
</dbReference>
<protein>
    <submittedName>
        <fullName evidence="8">Dehydrogenase</fullName>
    </submittedName>
</protein>
<dbReference type="AlphaFoldDB" id="A0A511V3P8"/>
<name>A0A511V3P8_9BACL</name>
<dbReference type="SUPFAM" id="SSF51905">
    <property type="entry name" value="FAD/NAD(P)-binding domain"/>
    <property type="match status" value="1"/>
</dbReference>
<dbReference type="InterPro" id="IPR039651">
    <property type="entry name" value="FixC-like"/>
</dbReference>
<dbReference type="GO" id="GO:0016491">
    <property type="term" value="F:oxidoreductase activity"/>
    <property type="evidence" value="ECO:0007669"/>
    <property type="project" value="UniProtKB-KW"/>
</dbReference>
<accession>A0A511V3P8</accession>
<evidence type="ECO:0000313" key="9">
    <source>
        <dbReference type="Proteomes" id="UP000321157"/>
    </source>
</evidence>
<feature type="domain" description="ETF-QO/FixC ubiquinone-binding" evidence="6">
    <location>
        <begin position="185"/>
        <end position="279"/>
    </location>
</feature>
<dbReference type="OrthoDB" id="9806565at2"/>
<organism evidence="8 9">
    <name type="scientific">Aneurinibacillus danicus</name>
    <dbReference type="NCBI Taxonomy" id="267746"/>
    <lineage>
        <taxon>Bacteria</taxon>
        <taxon>Bacillati</taxon>
        <taxon>Bacillota</taxon>
        <taxon>Bacilli</taxon>
        <taxon>Bacillales</taxon>
        <taxon>Paenibacillaceae</taxon>
        <taxon>Aneurinibacillus group</taxon>
        <taxon>Aneurinibacillus</taxon>
    </lineage>
</organism>
<dbReference type="PRINTS" id="PR00420">
    <property type="entry name" value="RNGMNOXGNASE"/>
</dbReference>
<dbReference type="PANTHER" id="PTHR43624">
    <property type="entry name" value="ELECTRON TRANSFER FLAVOPROTEIN-QUINONE OXIDOREDUCTASE YDIS-RELATED"/>
    <property type="match status" value="1"/>
</dbReference>
<dbReference type="RefSeq" id="WP_146808876.1">
    <property type="nucleotide sequence ID" value="NZ_BJXX01000047.1"/>
</dbReference>
<dbReference type="Gene3D" id="3.50.50.60">
    <property type="entry name" value="FAD/NAD(P)-binding domain"/>
    <property type="match status" value="1"/>
</dbReference>
<feature type="domain" description="FixC-like C-terminal" evidence="7">
    <location>
        <begin position="371"/>
        <end position="429"/>
    </location>
</feature>
<evidence type="ECO:0000256" key="3">
    <source>
        <dbReference type="ARBA" id="ARBA00022630"/>
    </source>
</evidence>
<keyword evidence="4" id="KW-0274">FAD</keyword>
<comment type="caution">
    <text evidence="8">The sequence shown here is derived from an EMBL/GenBank/DDBJ whole genome shotgun (WGS) entry which is preliminary data.</text>
</comment>
<dbReference type="InterPro" id="IPR059103">
    <property type="entry name" value="FixC-like_C"/>
</dbReference>
<keyword evidence="3" id="KW-0285">Flavoprotein</keyword>
<sequence length="432" mass="47141">MSTNKFDVIVVGAGPAGVAAAFQLARAGVDVAIVERGEFPGSKNMFGGAFYGRVLHELIPNFWEEAPIERVVTKRLLTLMSSRASVAIELNSRRYAQPPYNGFTILRPKFDNWFAQKAVEQGATLIPATTVDSLLYEGKKVAGVRTRREHGDLYANIVIAADGVNSFLARQAGLRKDFSLHHLVVGVKEVLKLPSEVIEERFKLGHQEGMANEFVGGIPVKGGGFLYTNKNTISIGVVAELAALKEKKIQVVQVLEDFKNHPTVKEMIRDGVPVEYGGHLIPEAGFNMMPELYTDGMLVVGDAAGMVFATGLALEGMNYAMAGGIAAAKAALRALRAENYSAGQLSCYKTLLEESFVLRDLKEFRHASSFVQNPRIHDTYAAGVTELMEKLFTSDGQPRQKIMKMAKSQFGSKVSLLDIVKDGWSGGRGLLW</sequence>
<evidence type="ECO:0000256" key="5">
    <source>
        <dbReference type="ARBA" id="ARBA00023002"/>
    </source>
</evidence>
<evidence type="ECO:0000256" key="2">
    <source>
        <dbReference type="ARBA" id="ARBA00006796"/>
    </source>
</evidence>
<dbReference type="Proteomes" id="UP000321157">
    <property type="component" value="Unassembled WGS sequence"/>
</dbReference>
<evidence type="ECO:0000256" key="4">
    <source>
        <dbReference type="ARBA" id="ARBA00022827"/>
    </source>
</evidence>
<evidence type="ECO:0000313" key="8">
    <source>
        <dbReference type="EMBL" id="GEN33545.1"/>
    </source>
</evidence>
<dbReference type="Pfam" id="PF26311">
    <property type="entry name" value="ETF-QO_FixC_C"/>
    <property type="match status" value="1"/>
</dbReference>
<dbReference type="PANTHER" id="PTHR43624:SF2">
    <property type="entry name" value="ELECTRON TRANSFER FLAVOPROTEIN-QUINONE OXIDOREDUCTASE YDIS-RELATED"/>
    <property type="match status" value="1"/>
</dbReference>
<dbReference type="InterPro" id="IPR036188">
    <property type="entry name" value="FAD/NAD-bd_sf"/>
</dbReference>
<evidence type="ECO:0000256" key="1">
    <source>
        <dbReference type="ARBA" id="ARBA00001974"/>
    </source>
</evidence>
<gene>
    <name evidence="8" type="ORF">ADA01nite_10050</name>
</gene>
<evidence type="ECO:0000259" key="6">
    <source>
        <dbReference type="Pfam" id="PF21162"/>
    </source>
</evidence>
<keyword evidence="5" id="KW-0560">Oxidoreductase</keyword>
<keyword evidence="9" id="KW-1185">Reference proteome</keyword>
<proteinExistence type="inferred from homology"/>